<organism evidence="1 2">
    <name type="scientific">Nelumbo nucifera</name>
    <name type="common">Sacred lotus</name>
    <dbReference type="NCBI Taxonomy" id="4432"/>
    <lineage>
        <taxon>Eukaryota</taxon>
        <taxon>Viridiplantae</taxon>
        <taxon>Streptophyta</taxon>
        <taxon>Embryophyta</taxon>
        <taxon>Tracheophyta</taxon>
        <taxon>Spermatophyta</taxon>
        <taxon>Magnoliopsida</taxon>
        <taxon>Proteales</taxon>
        <taxon>Nelumbonaceae</taxon>
        <taxon>Nelumbo</taxon>
    </lineage>
</organism>
<dbReference type="EMBL" id="DUZY01000001">
    <property type="protein sequence ID" value="DAD24684.1"/>
    <property type="molecule type" value="Genomic_DNA"/>
</dbReference>
<name>A0A822XSU5_NELNU</name>
<accession>A0A822XSU5</accession>
<reference evidence="1 2" key="1">
    <citation type="journal article" date="2020" name="Mol. Biol. Evol.">
        <title>Distinct Expression and Methylation Patterns for Genes with Different Fates following a Single Whole-Genome Duplication in Flowering Plants.</title>
        <authorList>
            <person name="Shi T."/>
            <person name="Rahmani R.S."/>
            <person name="Gugger P.F."/>
            <person name="Wang M."/>
            <person name="Li H."/>
            <person name="Zhang Y."/>
            <person name="Li Z."/>
            <person name="Wang Q."/>
            <person name="Van de Peer Y."/>
            <person name="Marchal K."/>
            <person name="Chen J."/>
        </authorList>
    </citation>
    <scope>NUCLEOTIDE SEQUENCE [LARGE SCALE GENOMIC DNA]</scope>
    <source>
        <tissue evidence="1">Leaf</tissue>
    </source>
</reference>
<proteinExistence type="predicted"/>
<dbReference type="AlphaFoldDB" id="A0A822XSU5"/>
<keyword evidence="2" id="KW-1185">Reference proteome</keyword>
<evidence type="ECO:0000313" key="2">
    <source>
        <dbReference type="Proteomes" id="UP000607653"/>
    </source>
</evidence>
<dbReference type="Proteomes" id="UP000607653">
    <property type="component" value="Unassembled WGS sequence"/>
</dbReference>
<gene>
    <name evidence="1" type="ORF">HUJ06_026148</name>
</gene>
<protein>
    <submittedName>
        <fullName evidence="1">Uncharacterized protein</fullName>
    </submittedName>
</protein>
<comment type="caution">
    <text evidence="1">The sequence shown here is derived from an EMBL/GenBank/DDBJ whole genome shotgun (WGS) entry which is preliminary data.</text>
</comment>
<sequence>MEDEEEEREPCLVYSIVEKTSKRREKDEA</sequence>
<evidence type="ECO:0000313" key="1">
    <source>
        <dbReference type="EMBL" id="DAD24684.1"/>
    </source>
</evidence>